<feature type="transmembrane region" description="Helical" evidence="1">
    <location>
        <begin position="416"/>
        <end position="438"/>
    </location>
</feature>
<name>A0AA39ZRD0_9PEZI</name>
<keyword evidence="1" id="KW-1133">Transmembrane helix</keyword>
<evidence type="ECO:0000313" key="2">
    <source>
        <dbReference type="EMBL" id="KAK0702271.1"/>
    </source>
</evidence>
<organism evidence="2 3">
    <name type="scientific">Lasiosphaeris hirsuta</name>
    <dbReference type="NCBI Taxonomy" id="260670"/>
    <lineage>
        <taxon>Eukaryota</taxon>
        <taxon>Fungi</taxon>
        <taxon>Dikarya</taxon>
        <taxon>Ascomycota</taxon>
        <taxon>Pezizomycotina</taxon>
        <taxon>Sordariomycetes</taxon>
        <taxon>Sordariomycetidae</taxon>
        <taxon>Sordariales</taxon>
        <taxon>Lasiosphaeriaceae</taxon>
        <taxon>Lasiosphaeris</taxon>
    </lineage>
</organism>
<accession>A0AA39ZRD0</accession>
<protein>
    <submittedName>
        <fullName evidence="2">Uncharacterized protein</fullName>
    </submittedName>
</protein>
<reference evidence="2" key="1">
    <citation type="submission" date="2023-06" db="EMBL/GenBank/DDBJ databases">
        <title>Genome-scale phylogeny and comparative genomics of the fungal order Sordariales.</title>
        <authorList>
            <consortium name="Lawrence Berkeley National Laboratory"/>
            <person name="Hensen N."/>
            <person name="Bonometti L."/>
            <person name="Westerberg I."/>
            <person name="Brannstrom I.O."/>
            <person name="Guillou S."/>
            <person name="Cros-Aarteil S."/>
            <person name="Calhoun S."/>
            <person name="Haridas S."/>
            <person name="Kuo A."/>
            <person name="Mondo S."/>
            <person name="Pangilinan J."/>
            <person name="Riley R."/>
            <person name="Labutti K."/>
            <person name="Andreopoulos B."/>
            <person name="Lipzen A."/>
            <person name="Chen C."/>
            <person name="Yanf M."/>
            <person name="Daum C."/>
            <person name="Ng V."/>
            <person name="Clum A."/>
            <person name="Steindorff A."/>
            <person name="Ohm R."/>
            <person name="Martin F."/>
            <person name="Silar P."/>
            <person name="Natvig D."/>
            <person name="Lalanne C."/>
            <person name="Gautier V."/>
            <person name="Ament-Velasquez S.L."/>
            <person name="Kruys A."/>
            <person name="Hutchinson M.I."/>
            <person name="Powell A.J."/>
            <person name="Barry K."/>
            <person name="Miller A.N."/>
            <person name="Grigoriev I.V."/>
            <person name="Debuchy R."/>
            <person name="Gladieux P."/>
            <person name="Thoren M.H."/>
            <person name="Johannesson H."/>
        </authorList>
    </citation>
    <scope>NUCLEOTIDE SEQUENCE</scope>
    <source>
        <strain evidence="2">SMH4607-1</strain>
    </source>
</reference>
<evidence type="ECO:0000313" key="3">
    <source>
        <dbReference type="Proteomes" id="UP001172102"/>
    </source>
</evidence>
<dbReference type="InterPro" id="IPR021514">
    <property type="entry name" value="DUF3176"/>
</dbReference>
<dbReference type="Proteomes" id="UP001172102">
    <property type="component" value="Unassembled WGS sequence"/>
</dbReference>
<sequence length="496" mass="54394">MMVPIAGCLSQLAWQHFAPKAQSLDHMQVFSDASRGPWGALELLLTIRKGGLLARGLSIVTLLALGIEPMAQQILEFRTRQAVMPGQTAEIGSAFSYNSRSFQSNAFRDNDLDKLSRMLTLRNDVANAILGATTHPYFSCPPTADNCTYPTLTTLGVCGVLQNQTERLAAQCETSALGEVTCLYEWPERASPLALRFNALRDPQVPLAGRQHEVFKLRAEANTANKTGLTMTALRVRTTDVLGSIKRGTHPEAELSTLHWYWCTQTYSWTNSSAGDLVTGPISTEPLEASGHQTDNGDTWYLVKSKSAQREYRIALDTEKNVWTYIGNVLTSHVLMNTDPSVDLSDTLPQELGTDYGTCNSDFEIFLYTSNLDLVTSSIAEMISNYVRSNKTGDNADSDVVLGRAWAGETFIQVRWGWLVLPLVEALLVVLLLVFTILSAKESGIPLLGSSPLGLLFYGLDSRAPETAKGLEGKALKKEMTAVARNIEVRFADTSD</sequence>
<proteinExistence type="predicted"/>
<dbReference type="Pfam" id="PF11374">
    <property type="entry name" value="DUF3176"/>
    <property type="match status" value="1"/>
</dbReference>
<dbReference type="PANTHER" id="PTHR35394">
    <property type="entry name" value="DUF3176 DOMAIN-CONTAINING PROTEIN"/>
    <property type="match status" value="1"/>
</dbReference>
<dbReference type="PANTHER" id="PTHR35394:SF5">
    <property type="entry name" value="DUF3176 DOMAIN-CONTAINING PROTEIN"/>
    <property type="match status" value="1"/>
</dbReference>
<keyword evidence="1" id="KW-0812">Transmembrane</keyword>
<keyword evidence="3" id="KW-1185">Reference proteome</keyword>
<gene>
    <name evidence="2" type="ORF">B0H67DRAFT_394271</name>
</gene>
<comment type="caution">
    <text evidence="2">The sequence shown here is derived from an EMBL/GenBank/DDBJ whole genome shotgun (WGS) entry which is preliminary data.</text>
</comment>
<keyword evidence="1" id="KW-0472">Membrane</keyword>
<dbReference type="EMBL" id="JAUKUA010000009">
    <property type="protein sequence ID" value="KAK0702271.1"/>
    <property type="molecule type" value="Genomic_DNA"/>
</dbReference>
<dbReference type="AlphaFoldDB" id="A0AA39ZRD0"/>
<evidence type="ECO:0000256" key="1">
    <source>
        <dbReference type="SAM" id="Phobius"/>
    </source>
</evidence>